<gene>
    <name evidence="2" type="ORF">SDC9_84025</name>
</gene>
<reference evidence="2" key="1">
    <citation type="submission" date="2019-08" db="EMBL/GenBank/DDBJ databases">
        <authorList>
            <person name="Kucharzyk K."/>
            <person name="Murdoch R.W."/>
            <person name="Higgins S."/>
            <person name="Loffler F."/>
        </authorList>
    </citation>
    <scope>NUCLEOTIDE SEQUENCE</scope>
</reference>
<evidence type="ECO:0000256" key="1">
    <source>
        <dbReference type="SAM" id="Phobius"/>
    </source>
</evidence>
<dbReference type="EMBL" id="VSSQ01007934">
    <property type="protein sequence ID" value="MPM37411.1"/>
    <property type="molecule type" value="Genomic_DNA"/>
</dbReference>
<organism evidence="2">
    <name type="scientific">bioreactor metagenome</name>
    <dbReference type="NCBI Taxonomy" id="1076179"/>
    <lineage>
        <taxon>unclassified sequences</taxon>
        <taxon>metagenomes</taxon>
        <taxon>ecological metagenomes</taxon>
    </lineage>
</organism>
<accession>A0A644ZBZ3</accession>
<feature type="transmembrane region" description="Helical" evidence="1">
    <location>
        <begin position="96"/>
        <end position="117"/>
    </location>
</feature>
<dbReference type="AlphaFoldDB" id="A0A644ZBZ3"/>
<evidence type="ECO:0000313" key="2">
    <source>
        <dbReference type="EMBL" id="MPM37411.1"/>
    </source>
</evidence>
<protein>
    <submittedName>
        <fullName evidence="2">Uncharacterized protein</fullName>
    </submittedName>
</protein>
<keyword evidence="1" id="KW-1133">Transmembrane helix</keyword>
<proteinExistence type="predicted"/>
<comment type="caution">
    <text evidence="2">The sequence shown here is derived from an EMBL/GenBank/DDBJ whole genome shotgun (WGS) entry which is preliminary data.</text>
</comment>
<feature type="transmembrane region" description="Helical" evidence="1">
    <location>
        <begin position="7"/>
        <end position="25"/>
    </location>
</feature>
<keyword evidence="1" id="KW-0472">Membrane</keyword>
<sequence length="124" mass="13806">MNRNFKASLVHASLSVFCVIFNLIYSRFSHNVSSVYMTYMFSYTLAAAVYFLISAVLRAPRSPRLSFNLFNSGIASITLWSMLFGIFEIAGTDSPYAVIFLWAGLAMILASAAVYLCNAFKNNL</sequence>
<keyword evidence="1" id="KW-0812">Transmembrane</keyword>
<feature type="transmembrane region" description="Helical" evidence="1">
    <location>
        <begin position="37"/>
        <end position="57"/>
    </location>
</feature>
<name>A0A644ZBZ3_9ZZZZ</name>
<feature type="transmembrane region" description="Helical" evidence="1">
    <location>
        <begin position="69"/>
        <end position="90"/>
    </location>
</feature>